<keyword evidence="3" id="KW-0804">Transcription</keyword>
<evidence type="ECO:0000256" key="4">
    <source>
        <dbReference type="ARBA" id="ARBA00023242"/>
    </source>
</evidence>
<dbReference type="AlphaFoldDB" id="A0A445IZS2"/>
<feature type="region of interest" description="Disordered" evidence="5">
    <location>
        <begin position="246"/>
        <end position="271"/>
    </location>
</feature>
<comment type="subcellular location">
    <subcellularLocation>
        <location evidence="1">Nucleus</location>
    </subcellularLocation>
</comment>
<keyword evidence="2" id="KW-0805">Transcription regulation</keyword>
<evidence type="ECO:0000313" key="7">
    <source>
        <dbReference type="EMBL" id="RZB91618.1"/>
    </source>
</evidence>
<dbReference type="EMBL" id="QZWG01000009">
    <property type="protein sequence ID" value="RZB91618.1"/>
    <property type="molecule type" value="Genomic_DNA"/>
</dbReference>
<organism evidence="7 8">
    <name type="scientific">Glycine soja</name>
    <name type="common">Wild soybean</name>
    <dbReference type="NCBI Taxonomy" id="3848"/>
    <lineage>
        <taxon>Eukaryota</taxon>
        <taxon>Viridiplantae</taxon>
        <taxon>Streptophyta</taxon>
        <taxon>Embryophyta</taxon>
        <taxon>Tracheophyta</taxon>
        <taxon>Spermatophyta</taxon>
        <taxon>Magnoliopsida</taxon>
        <taxon>eudicotyledons</taxon>
        <taxon>Gunneridae</taxon>
        <taxon>Pentapetalae</taxon>
        <taxon>rosids</taxon>
        <taxon>fabids</taxon>
        <taxon>Fabales</taxon>
        <taxon>Fabaceae</taxon>
        <taxon>Papilionoideae</taxon>
        <taxon>50 kb inversion clade</taxon>
        <taxon>NPAAA clade</taxon>
        <taxon>indigoferoid/millettioid clade</taxon>
        <taxon>Phaseoleae</taxon>
        <taxon>Glycine</taxon>
        <taxon>Glycine subgen. Soja</taxon>
    </lineage>
</organism>
<protein>
    <submittedName>
        <fullName evidence="7">Myb family transcription factor PHL5</fullName>
    </submittedName>
</protein>
<dbReference type="Gene3D" id="1.10.10.60">
    <property type="entry name" value="Homeodomain-like"/>
    <property type="match status" value="1"/>
</dbReference>
<gene>
    <name evidence="7" type="ORF">D0Y65_023846</name>
</gene>
<feature type="domain" description="Myb-like" evidence="6">
    <location>
        <begin position="133"/>
        <end position="182"/>
    </location>
</feature>
<feature type="compositionally biased region" description="Polar residues" evidence="5">
    <location>
        <begin position="249"/>
        <end position="265"/>
    </location>
</feature>
<reference evidence="7 8" key="1">
    <citation type="submission" date="2018-09" db="EMBL/GenBank/DDBJ databases">
        <title>A high-quality reference genome of wild soybean provides a powerful tool to mine soybean genomes.</title>
        <authorList>
            <person name="Xie M."/>
            <person name="Chung C.Y.L."/>
            <person name="Li M.-W."/>
            <person name="Wong F.-L."/>
            <person name="Chan T.-F."/>
            <person name="Lam H.-M."/>
        </authorList>
    </citation>
    <scope>NUCLEOTIDE SEQUENCE [LARGE SCALE GENOMIC DNA]</scope>
    <source>
        <strain evidence="8">cv. W05</strain>
        <tissue evidence="7">Hypocotyl of etiolated seedlings</tissue>
    </source>
</reference>
<evidence type="ECO:0000256" key="1">
    <source>
        <dbReference type="ARBA" id="ARBA00004123"/>
    </source>
</evidence>
<evidence type="ECO:0000256" key="5">
    <source>
        <dbReference type="SAM" id="MobiDB-lite"/>
    </source>
</evidence>
<dbReference type="NCBIfam" id="TIGR01557">
    <property type="entry name" value="myb_SHAQKYF"/>
    <property type="match status" value="1"/>
</dbReference>
<name>A0A445IZS2_GLYSO</name>
<accession>A0A445IZS2</accession>
<dbReference type="Pfam" id="PF00249">
    <property type="entry name" value="Myb_DNA-binding"/>
    <property type="match status" value="1"/>
</dbReference>
<dbReference type="GO" id="GO:0005634">
    <property type="term" value="C:nucleus"/>
    <property type="evidence" value="ECO:0007669"/>
    <property type="project" value="UniProtKB-SubCell"/>
</dbReference>
<dbReference type="PANTHER" id="PTHR31499:SF48">
    <property type="entry name" value="MYB-LIKE TRANSCRIPTION FACTOR FAMILY PROTEIN"/>
    <property type="match status" value="1"/>
</dbReference>
<dbReference type="Gramene" id="XM_028392508.1">
    <property type="protein sequence ID" value="XP_028248309.1"/>
    <property type="gene ID" value="LOC114425564"/>
</dbReference>
<evidence type="ECO:0000313" key="8">
    <source>
        <dbReference type="Proteomes" id="UP000289340"/>
    </source>
</evidence>
<dbReference type="SUPFAM" id="SSF46689">
    <property type="entry name" value="Homeodomain-like"/>
    <property type="match status" value="1"/>
</dbReference>
<comment type="caution">
    <text evidence="7">The sequence shown here is derived from an EMBL/GenBank/DDBJ whole genome shotgun (WGS) entry which is preliminary data.</text>
</comment>
<dbReference type="InterPro" id="IPR046955">
    <property type="entry name" value="PHR1-like"/>
</dbReference>
<keyword evidence="4" id="KW-0539">Nucleus</keyword>
<evidence type="ECO:0000256" key="3">
    <source>
        <dbReference type="ARBA" id="ARBA00023163"/>
    </source>
</evidence>
<dbReference type="FunFam" id="1.10.10.60:FF:000007">
    <property type="entry name" value="Two-component response regulator"/>
    <property type="match status" value="1"/>
</dbReference>
<dbReference type="InterPro" id="IPR006447">
    <property type="entry name" value="Myb_dom_plants"/>
</dbReference>
<evidence type="ECO:0000259" key="6">
    <source>
        <dbReference type="Pfam" id="PF00249"/>
    </source>
</evidence>
<evidence type="ECO:0000256" key="2">
    <source>
        <dbReference type="ARBA" id="ARBA00023015"/>
    </source>
</evidence>
<dbReference type="GO" id="GO:0003677">
    <property type="term" value="F:DNA binding"/>
    <property type="evidence" value="ECO:0007669"/>
    <property type="project" value="InterPro"/>
</dbReference>
<sequence>MYHFSQVSNGEHSSVANVGGLETDSFNFQQHVFDAQFSCLKFDSQNLLCQSSGDNSAPILFGSVVDSFLSSDEDTFCDTYSEYSELPCHEVSLYEHFRHENNILESNYSAPVNEVEVVCATSGMVPTRKNRIKWTKDLHEQFVVAVNSLGGPQKAKPKAVLQMMNSKLLTIFHVKSHLQKYRTTMYMQNTTKEGYKESQGRDMVTELQQKIYMQLEESRLLQLEIERGIQEQLKAQRNLQMLVEEQKEQVNSVTGQNQTKQTGGSKSLEEK</sequence>
<dbReference type="SMR" id="A0A445IZS2"/>
<dbReference type="InterPro" id="IPR001005">
    <property type="entry name" value="SANT/Myb"/>
</dbReference>
<dbReference type="GO" id="GO:0003700">
    <property type="term" value="F:DNA-binding transcription factor activity"/>
    <property type="evidence" value="ECO:0007669"/>
    <property type="project" value="InterPro"/>
</dbReference>
<dbReference type="Proteomes" id="UP000289340">
    <property type="component" value="Chromosome 9"/>
</dbReference>
<dbReference type="InterPro" id="IPR009057">
    <property type="entry name" value="Homeodomain-like_sf"/>
</dbReference>
<dbReference type="PANTHER" id="PTHR31499">
    <property type="entry name" value="MYB FAMILY TRANSCRIPTION FACTOR PHL11"/>
    <property type="match status" value="1"/>
</dbReference>
<proteinExistence type="predicted"/>
<keyword evidence="8" id="KW-1185">Reference proteome</keyword>